<dbReference type="SUPFAM" id="SSF81660">
    <property type="entry name" value="Metal cation-transporting ATPase, ATP-binding domain N"/>
    <property type="match status" value="1"/>
</dbReference>
<comment type="caution">
    <text evidence="13">The sequence shown here is derived from an EMBL/GenBank/DDBJ whole genome shotgun (WGS) entry which is preliminary data.</text>
</comment>
<dbReference type="SFLD" id="SFLDF00027">
    <property type="entry name" value="p-type_atpase"/>
    <property type="match status" value="1"/>
</dbReference>
<dbReference type="InterPro" id="IPR001757">
    <property type="entry name" value="P_typ_ATPase"/>
</dbReference>
<evidence type="ECO:0000256" key="2">
    <source>
        <dbReference type="ARBA" id="ARBA00022553"/>
    </source>
</evidence>
<reference evidence="13 14" key="1">
    <citation type="journal article" date="2019" name="Gigascience">
        <title>Whole-genome sequence of the oriental lung fluke Paragonimus westermani.</title>
        <authorList>
            <person name="Oey H."/>
            <person name="Zakrzewski M."/>
            <person name="Narain K."/>
            <person name="Devi K.R."/>
            <person name="Agatsuma T."/>
            <person name="Nawaratna S."/>
            <person name="Gobert G.N."/>
            <person name="Jones M.K."/>
            <person name="Ragan M.A."/>
            <person name="McManus D.P."/>
            <person name="Krause L."/>
        </authorList>
    </citation>
    <scope>NUCLEOTIDE SEQUENCE [LARGE SCALE GENOMIC DNA]</scope>
    <source>
        <strain evidence="13 14">IND2009</strain>
    </source>
</reference>
<evidence type="ECO:0000256" key="5">
    <source>
        <dbReference type="ARBA" id="ARBA00022741"/>
    </source>
</evidence>
<dbReference type="InterPro" id="IPR032630">
    <property type="entry name" value="P_typ_ATPase_c"/>
</dbReference>
<dbReference type="GO" id="GO:0016887">
    <property type="term" value="F:ATP hydrolysis activity"/>
    <property type="evidence" value="ECO:0007669"/>
    <property type="project" value="InterPro"/>
</dbReference>
<sequence length="875" mass="97501">QIPGVSPTGRFTTAVPLAIILTVSAIKEMIEDLVGLLFIISIQQKRHYADDKTNNSKTLVLRNGEWVETVWKELQGLPQTGGLLTAGALSSFHGWVECQLPNRKLDEFVGALRAPDSIRYPLKPNQLLLRGASLKNTKWIFGLAIYTGKETKVMLNSTAPPLKQSTVERQTNTYILFLFGVLLFLTVFTFAANLIWTRYYEVDMWYLDRKAAGEPTLRTVLDFITYLILYNTVIPISLSVMLEVVRFTQALYINRDLDMYDPDTDTPAMARTSNLNEELGQVRYLFSDKTGTLTRNVMEFKRCSIGGVMYGNDTADSNALSDGALLARLKMGDPLARHFFIVLAVCHTVVPECNAEQPDQPLNYQASSPDEAALVKAARALGFVFTTRTPTGVSIEVNGEELHYEVLQVLEFTSVRKRMGVVVREPSGRILVMVKGADTVVFERLAKTSRFREATMHHLEVFAKTGLRTLCIASAEVSSAFHANWTEQYYVASTAIDNREEKLEAVAELIEGNLQLLGATAIEDKLQHGVSETISNLLRAGISIWVLTGDKQETAINIGYSCRLLNQDLELVTLNTETLDQTRTQLCDLVEDFGDNLRAENAVALIVDGHTFGQPEQYSSPITLRGQRCSVWRDCFMGTCVGVQLQILATEAKLPFSAFRDSLAKKVSPWQKGEIVKLVRASLKNAVTLAIGDGANDVGMIQAAHVGVGISGMEGMQAACASDYAIAQFRFLNKLLLVHGAWNYNRLTKLILYSFYKNVCLYLIQFWFAILSGFSGQIVFERWTIGLYNVLFSAAPPLALGLFDRSCSVNNCLKYPELYRDTQASASFNLKVFLCWVLNSVFHSAVLFWIPLAAFHTSKFPPFCDIHINNPTTDL</sequence>
<feature type="transmembrane region" description="Helical" evidence="11">
    <location>
        <begin position="786"/>
        <end position="807"/>
    </location>
</feature>
<evidence type="ECO:0000259" key="12">
    <source>
        <dbReference type="Pfam" id="PF16212"/>
    </source>
</evidence>
<dbReference type="GO" id="GO:0005886">
    <property type="term" value="C:plasma membrane"/>
    <property type="evidence" value="ECO:0007669"/>
    <property type="project" value="TreeGrafter"/>
</dbReference>
<feature type="non-terminal residue" evidence="13">
    <location>
        <position position="1"/>
    </location>
</feature>
<dbReference type="InterPro" id="IPR023299">
    <property type="entry name" value="ATPase_P-typ_cyto_dom_N"/>
</dbReference>
<dbReference type="InterPro" id="IPR023298">
    <property type="entry name" value="ATPase_P-typ_TM_dom_sf"/>
</dbReference>
<feature type="transmembrane region" description="Helical" evidence="11">
    <location>
        <begin position="173"/>
        <end position="196"/>
    </location>
</feature>
<dbReference type="GO" id="GO:0045332">
    <property type="term" value="P:phospholipid translocation"/>
    <property type="evidence" value="ECO:0007669"/>
    <property type="project" value="TreeGrafter"/>
</dbReference>
<dbReference type="FunFam" id="3.40.1110.10:FF:000087">
    <property type="entry name" value="Phospholipid-transporting ATPase"/>
    <property type="match status" value="1"/>
</dbReference>
<dbReference type="SUPFAM" id="SSF81665">
    <property type="entry name" value="Calcium ATPase, transmembrane domain M"/>
    <property type="match status" value="1"/>
</dbReference>
<keyword evidence="6" id="KW-0067">ATP-binding</keyword>
<proteinExistence type="predicted"/>
<protein>
    <submittedName>
        <fullName evidence="13">Phospholipid-transporting ATPase</fullName>
    </submittedName>
</protein>
<keyword evidence="9 11" id="KW-1133">Transmembrane helix</keyword>
<dbReference type="Gene3D" id="3.40.1110.10">
    <property type="entry name" value="Calcium-transporting ATPase, cytoplasmic domain N"/>
    <property type="match status" value="1"/>
</dbReference>
<evidence type="ECO:0000256" key="10">
    <source>
        <dbReference type="ARBA" id="ARBA00023136"/>
    </source>
</evidence>
<feature type="transmembrane region" description="Helical" evidence="11">
    <location>
        <begin position="759"/>
        <end position="780"/>
    </location>
</feature>
<feature type="transmembrane region" description="Helical" evidence="11">
    <location>
        <begin position="828"/>
        <end position="850"/>
    </location>
</feature>
<dbReference type="SFLD" id="SFLDG00002">
    <property type="entry name" value="C1.7:_P-type_atpase_like"/>
    <property type="match status" value="1"/>
</dbReference>
<evidence type="ECO:0000256" key="9">
    <source>
        <dbReference type="ARBA" id="ARBA00022989"/>
    </source>
</evidence>
<keyword evidence="10 11" id="KW-0472">Membrane</keyword>
<evidence type="ECO:0000313" key="14">
    <source>
        <dbReference type="Proteomes" id="UP000324629"/>
    </source>
</evidence>
<dbReference type="InterPro" id="IPR036412">
    <property type="entry name" value="HAD-like_sf"/>
</dbReference>
<keyword evidence="7" id="KW-0460">Magnesium</keyword>
<evidence type="ECO:0000256" key="7">
    <source>
        <dbReference type="ARBA" id="ARBA00022842"/>
    </source>
</evidence>
<dbReference type="InterPro" id="IPR044492">
    <property type="entry name" value="P_typ_ATPase_HD_dom"/>
</dbReference>
<dbReference type="Gene3D" id="3.40.50.1000">
    <property type="entry name" value="HAD superfamily/HAD-like"/>
    <property type="match status" value="1"/>
</dbReference>
<dbReference type="AlphaFoldDB" id="A0A5J4P4R7"/>
<dbReference type="SUPFAM" id="SSF56784">
    <property type="entry name" value="HAD-like"/>
    <property type="match status" value="1"/>
</dbReference>
<keyword evidence="14" id="KW-1185">Reference proteome</keyword>
<dbReference type="InterPro" id="IPR018303">
    <property type="entry name" value="ATPase_P-typ_P_site"/>
</dbReference>
<dbReference type="InterPro" id="IPR023214">
    <property type="entry name" value="HAD_sf"/>
</dbReference>
<comment type="subcellular location">
    <subcellularLocation>
        <location evidence="1">Membrane</location>
        <topology evidence="1">Multi-pass membrane protein</topology>
    </subcellularLocation>
</comment>
<dbReference type="GO" id="GO:0046872">
    <property type="term" value="F:metal ion binding"/>
    <property type="evidence" value="ECO:0007669"/>
    <property type="project" value="UniProtKB-KW"/>
</dbReference>
<evidence type="ECO:0000256" key="4">
    <source>
        <dbReference type="ARBA" id="ARBA00022723"/>
    </source>
</evidence>
<evidence type="ECO:0000256" key="11">
    <source>
        <dbReference type="SAM" id="Phobius"/>
    </source>
</evidence>
<evidence type="ECO:0000256" key="6">
    <source>
        <dbReference type="ARBA" id="ARBA00022840"/>
    </source>
</evidence>
<organism evidence="13 14">
    <name type="scientific">Paragonimus westermani</name>
    <dbReference type="NCBI Taxonomy" id="34504"/>
    <lineage>
        <taxon>Eukaryota</taxon>
        <taxon>Metazoa</taxon>
        <taxon>Spiralia</taxon>
        <taxon>Lophotrochozoa</taxon>
        <taxon>Platyhelminthes</taxon>
        <taxon>Trematoda</taxon>
        <taxon>Digenea</taxon>
        <taxon>Plagiorchiida</taxon>
        <taxon>Troglotremata</taxon>
        <taxon>Troglotrematidae</taxon>
        <taxon>Paragonimus</taxon>
    </lineage>
</organism>
<keyword evidence="5" id="KW-0547">Nucleotide-binding</keyword>
<dbReference type="PROSITE" id="PS00154">
    <property type="entry name" value="ATPASE_E1_E2"/>
    <property type="match status" value="1"/>
</dbReference>
<keyword evidence="3 11" id="KW-0812">Transmembrane</keyword>
<dbReference type="SFLD" id="SFLDS00003">
    <property type="entry name" value="Haloacid_Dehalogenase"/>
    <property type="match status" value="1"/>
</dbReference>
<dbReference type="GO" id="GO:0140326">
    <property type="term" value="F:ATPase-coupled intramembrane lipid transporter activity"/>
    <property type="evidence" value="ECO:0007669"/>
    <property type="project" value="TreeGrafter"/>
</dbReference>
<dbReference type="GO" id="GO:0005524">
    <property type="term" value="F:ATP binding"/>
    <property type="evidence" value="ECO:0007669"/>
    <property type="project" value="UniProtKB-KW"/>
</dbReference>
<evidence type="ECO:0000256" key="8">
    <source>
        <dbReference type="ARBA" id="ARBA00022967"/>
    </source>
</evidence>
<feature type="domain" description="P-type ATPase C-terminal" evidence="12">
    <location>
        <begin position="719"/>
        <end position="860"/>
    </location>
</feature>
<accession>A0A5J4P4R7</accession>
<dbReference type="Pfam" id="PF16212">
    <property type="entry name" value="PhoLip_ATPase_C"/>
    <property type="match status" value="1"/>
</dbReference>
<evidence type="ECO:0000256" key="1">
    <source>
        <dbReference type="ARBA" id="ARBA00004141"/>
    </source>
</evidence>
<feature type="transmembrane region" description="Helical" evidence="11">
    <location>
        <begin position="223"/>
        <end position="245"/>
    </location>
</feature>
<dbReference type="NCBIfam" id="TIGR01494">
    <property type="entry name" value="ATPase_P-type"/>
    <property type="match status" value="1"/>
</dbReference>
<dbReference type="GO" id="GO:0005802">
    <property type="term" value="C:trans-Golgi network"/>
    <property type="evidence" value="ECO:0007669"/>
    <property type="project" value="TreeGrafter"/>
</dbReference>
<keyword evidence="2" id="KW-0597">Phosphoprotein</keyword>
<keyword evidence="8" id="KW-1278">Translocase</keyword>
<evidence type="ECO:0000256" key="3">
    <source>
        <dbReference type="ARBA" id="ARBA00022692"/>
    </source>
</evidence>
<dbReference type="Proteomes" id="UP000324629">
    <property type="component" value="Unassembled WGS sequence"/>
</dbReference>
<keyword evidence="4" id="KW-0479">Metal-binding</keyword>
<evidence type="ECO:0000313" key="13">
    <source>
        <dbReference type="EMBL" id="KAA3682343.1"/>
    </source>
</evidence>
<name>A0A5J4P4R7_9TREM</name>
<dbReference type="PANTHER" id="PTHR24092:SF150">
    <property type="entry name" value="PHOSPHOLIPID-TRANSPORTING ATPASE"/>
    <property type="match status" value="1"/>
</dbReference>
<dbReference type="EMBL" id="QNGE01000027">
    <property type="protein sequence ID" value="KAA3682343.1"/>
    <property type="molecule type" value="Genomic_DNA"/>
</dbReference>
<dbReference type="Pfam" id="PF13246">
    <property type="entry name" value="Cation_ATPase"/>
    <property type="match status" value="1"/>
</dbReference>
<gene>
    <name evidence="13" type="ORF">DEA37_0011117</name>
</gene>
<dbReference type="PANTHER" id="PTHR24092">
    <property type="entry name" value="PROBABLE PHOSPHOLIPID-TRANSPORTING ATPASE"/>
    <property type="match status" value="1"/>
</dbReference>
<dbReference type="PRINTS" id="PR00119">
    <property type="entry name" value="CATATPASE"/>
</dbReference>